<dbReference type="GO" id="GO:0071805">
    <property type="term" value="P:potassium ion transmembrane transport"/>
    <property type="evidence" value="ECO:0007669"/>
    <property type="project" value="UniProtKB-ARBA"/>
</dbReference>
<keyword evidence="2" id="KW-0813">Transport</keyword>
<dbReference type="EMBL" id="JAROKS010000008">
    <property type="protein sequence ID" value="KAK1801787.1"/>
    <property type="molecule type" value="Genomic_DNA"/>
</dbReference>
<keyword evidence="9" id="KW-0406">Ion transport</keyword>
<reference evidence="15" key="1">
    <citation type="submission" date="2023-03" db="EMBL/GenBank/DDBJ databases">
        <title>Electrophorus voltai genome.</title>
        <authorList>
            <person name="Bian C."/>
        </authorList>
    </citation>
    <scope>NUCLEOTIDE SEQUENCE</scope>
    <source>
        <strain evidence="15">CB-2022</strain>
        <tissue evidence="15">Muscle</tissue>
    </source>
</reference>
<dbReference type="SUPFAM" id="SSF52058">
    <property type="entry name" value="L domain-like"/>
    <property type="match status" value="1"/>
</dbReference>
<proteinExistence type="predicted"/>
<dbReference type="InterPro" id="IPR001611">
    <property type="entry name" value="Leu-rich_rpt"/>
</dbReference>
<evidence type="ECO:0000256" key="8">
    <source>
        <dbReference type="ARBA" id="ARBA00022989"/>
    </source>
</evidence>
<evidence type="ECO:0000256" key="1">
    <source>
        <dbReference type="ARBA" id="ARBA00004162"/>
    </source>
</evidence>
<keyword evidence="10 13" id="KW-0472">Membrane</keyword>
<sequence>MLLARVLLTLRCRPLDPFHSHVLWYVDDDGDDYNDNSIKEPSPPFSHSLLTLPTMFSCVCCLQSFLVLLSIASVTLGQRCPPSCLCPDHHTVDCTGQGLTRLPDSIPLGVRRLLLADNRILWIPSDFLVVYSDLVYLDLRNNSLTKLEPGTLPTFSRLVYLDLRNNNLTEIPSGTFGESHSLIKLRLGNNPYLSMLSRGALAGLTSLRELELERNGFSVLDVGMLRQLPSLRIIRLEGNPWVCNCRFTKLFFWLVENHHKLPNGLEDMECLLPVNGQWISLSVLSENSFRECLGVLSLKDLLVVMFSGIVILVISITTSFIMASIISYVQQRRMKMLAEEEGLE</sequence>
<keyword evidence="5 13" id="KW-0812">Transmembrane</keyword>
<evidence type="ECO:0000256" key="10">
    <source>
        <dbReference type="ARBA" id="ARBA00023136"/>
    </source>
</evidence>
<dbReference type="Gene3D" id="3.80.10.10">
    <property type="entry name" value="Ribonuclease Inhibitor"/>
    <property type="match status" value="1"/>
</dbReference>
<dbReference type="GO" id="GO:0005886">
    <property type="term" value="C:plasma membrane"/>
    <property type="evidence" value="ECO:0007669"/>
    <property type="project" value="UniProtKB-SubCell"/>
</dbReference>
<keyword evidence="12" id="KW-0407">Ion channel</keyword>
<evidence type="ECO:0000313" key="15">
    <source>
        <dbReference type="EMBL" id="KAK1801787.1"/>
    </source>
</evidence>
<evidence type="ECO:0000256" key="12">
    <source>
        <dbReference type="ARBA" id="ARBA00023303"/>
    </source>
</evidence>
<keyword evidence="7" id="KW-0677">Repeat</keyword>
<name>A0AAD8ZMF4_9TELE</name>
<keyword evidence="6" id="KW-0732">Signal</keyword>
<protein>
    <recommendedName>
        <fullName evidence="14">LRRNT domain-containing protein</fullName>
    </recommendedName>
</protein>
<dbReference type="PANTHER" id="PTHR24369">
    <property type="entry name" value="ANTIGEN BSP, PUTATIVE-RELATED"/>
    <property type="match status" value="1"/>
</dbReference>
<evidence type="ECO:0000256" key="13">
    <source>
        <dbReference type="SAM" id="Phobius"/>
    </source>
</evidence>
<evidence type="ECO:0000256" key="2">
    <source>
        <dbReference type="ARBA" id="ARBA00022448"/>
    </source>
</evidence>
<keyword evidence="4" id="KW-0433">Leucine-rich repeat</keyword>
<dbReference type="InterPro" id="IPR003591">
    <property type="entry name" value="Leu-rich_rpt_typical-subtyp"/>
</dbReference>
<evidence type="ECO:0000256" key="3">
    <source>
        <dbReference type="ARBA" id="ARBA00022475"/>
    </source>
</evidence>
<dbReference type="Pfam" id="PF13855">
    <property type="entry name" value="LRR_8"/>
    <property type="match status" value="1"/>
</dbReference>
<dbReference type="Proteomes" id="UP001239994">
    <property type="component" value="Unassembled WGS sequence"/>
</dbReference>
<feature type="domain" description="LRRNT" evidence="14">
    <location>
        <begin position="79"/>
        <end position="112"/>
    </location>
</feature>
<dbReference type="SMART" id="SM00013">
    <property type="entry name" value="LRRNT"/>
    <property type="match status" value="1"/>
</dbReference>
<evidence type="ECO:0000313" key="16">
    <source>
        <dbReference type="Proteomes" id="UP001239994"/>
    </source>
</evidence>
<evidence type="ECO:0000256" key="5">
    <source>
        <dbReference type="ARBA" id="ARBA00022692"/>
    </source>
</evidence>
<comment type="subcellular location">
    <subcellularLocation>
        <location evidence="1">Cell membrane</location>
        <topology evidence="1">Single-pass membrane protein</topology>
    </subcellularLocation>
</comment>
<keyword evidence="11" id="KW-1015">Disulfide bond</keyword>
<dbReference type="InterPro" id="IPR032675">
    <property type="entry name" value="LRR_dom_sf"/>
</dbReference>
<dbReference type="PANTHER" id="PTHR24369:SF213">
    <property type="entry name" value="INSULIN LIKE GROWTH FACTOR BINDING PROTEIN ACID LABILE SUBUNIT"/>
    <property type="match status" value="1"/>
</dbReference>
<evidence type="ECO:0000256" key="4">
    <source>
        <dbReference type="ARBA" id="ARBA00022614"/>
    </source>
</evidence>
<dbReference type="Pfam" id="PF00560">
    <property type="entry name" value="LRR_1"/>
    <property type="match status" value="1"/>
</dbReference>
<dbReference type="AlphaFoldDB" id="A0AAD8ZMF4"/>
<feature type="transmembrane region" description="Helical" evidence="13">
    <location>
        <begin position="301"/>
        <end position="329"/>
    </location>
</feature>
<dbReference type="InterPro" id="IPR000372">
    <property type="entry name" value="LRRNT"/>
</dbReference>
<dbReference type="InterPro" id="IPR050541">
    <property type="entry name" value="LRR_TM_domain-containing"/>
</dbReference>
<evidence type="ECO:0000259" key="14">
    <source>
        <dbReference type="SMART" id="SM00013"/>
    </source>
</evidence>
<gene>
    <name evidence="15" type="ORF">P4O66_022430</name>
</gene>
<dbReference type="SMART" id="SM00369">
    <property type="entry name" value="LRR_TYP"/>
    <property type="match status" value="3"/>
</dbReference>
<evidence type="ECO:0000256" key="9">
    <source>
        <dbReference type="ARBA" id="ARBA00023065"/>
    </source>
</evidence>
<organism evidence="15 16">
    <name type="scientific">Electrophorus voltai</name>
    <dbReference type="NCBI Taxonomy" id="2609070"/>
    <lineage>
        <taxon>Eukaryota</taxon>
        <taxon>Metazoa</taxon>
        <taxon>Chordata</taxon>
        <taxon>Craniata</taxon>
        <taxon>Vertebrata</taxon>
        <taxon>Euteleostomi</taxon>
        <taxon>Actinopterygii</taxon>
        <taxon>Neopterygii</taxon>
        <taxon>Teleostei</taxon>
        <taxon>Ostariophysi</taxon>
        <taxon>Gymnotiformes</taxon>
        <taxon>Gymnotoidei</taxon>
        <taxon>Gymnotidae</taxon>
        <taxon>Electrophorus</taxon>
    </lineage>
</organism>
<evidence type="ECO:0000256" key="7">
    <source>
        <dbReference type="ARBA" id="ARBA00022737"/>
    </source>
</evidence>
<keyword evidence="8 13" id="KW-1133">Transmembrane helix</keyword>
<comment type="caution">
    <text evidence="15">The sequence shown here is derived from an EMBL/GenBank/DDBJ whole genome shotgun (WGS) entry which is preliminary data.</text>
</comment>
<dbReference type="PROSITE" id="PS51450">
    <property type="entry name" value="LRR"/>
    <property type="match status" value="1"/>
</dbReference>
<keyword evidence="16" id="KW-1185">Reference proteome</keyword>
<dbReference type="FunFam" id="3.80.10.10:FF:000015">
    <property type="entry name" value="Leucine rich repeat containing 38"/>
    <property type="match status" value="1"/>
</dbReference>
<keyword evidence="3" id="KW-1003">Cell membrane</keyword>
<accession>A0AAD8ZMF4</accession>
<evidence type="ECO:0000256" key="6">
    <source>
        <dbReference type="ARBA" id="ARBA00022729"/>
    </source>
</evidence>
<evidence type="ECO:0000256" key="11">
    <source>
        <dbReference type="ARBA" id="ARBA00023157"/>
    </source>
</evidence>